<dbReference type="PROSITE" id="PS50025">
    <property type="entry name" value="LAM_G_DOMAIN"/>
    <property type="match status" value="5"/>
</dbReference>
<dbReference type="InterPro" id="IPR001791">
    <property type="entry name" value="Laminin_G"/>
</dbReference>
<feature type="domain" description="Laminin G" evidence="2">
    <location>
        <begin position="1"/>
        <end position="193"/>
    </location>
</feature>
<dbReference type="GeneTree" id="ENSGT00940000156537"/>
<dbReference type="Proteomes" id="UP000694388">
    <property type="component" value="Unplaced"/>
</dbReference>
<evidence type="ECO:0000313" key="3">
    <source>
        <dbReference type="Ensembl" id="ENSEBUP00000005242.1"/>
    </source>
</evidence>
<feature type="domain" description="Laminin G" evidence="2">
    <location>
        <begin position="610"/>
        <end position="783"/>
    </location>
</feature>
<evidence type="ECO:0000313" key="4">
    <source>
        <dbReference type="Proteomes" id="UP000694388"/>
    </source>
</evidence>
<feature type="domain" description="Laminin G" evidence="2">
    <location>
        <begin position="204"/>
        <end position="381"/>
    </location>
</feature>
<dbReference type="InterPro" id="IPR050372">
    <property type="entry name" value="Neurexin-related_CASP"/>
</dbReference>
<reference evidence="3" key="2">
    <citation type="submission" date="2025-09" db="UniProtKB">
        <authorList>
            <consortium name="Ensembl"/>
        </authorList>
    </citation>
    <scope>IDENTIFICATION</scope>
</reference>
<dbReference type="InterPro" id="IPR013320">
    <property type="entry name" value="ConA-like_dom_sf"/>
</dbReference>
<organism evidence="3 4">
    <name type="scientific">Eptatretus burgeri</name>
    <name type="common">Inshore hagfish</name>
    <dbReference type="NCBI Taxonomy" id="7764"/>
    <lineage>
        <taxon>Eukaryota</taxon>
        <taxon>Metazoa</taxon>
        <taxon>Chordata</taxon>
        <taxon>Craniata</taxon>
        <taxon>Vertebrata</taxon>
        <taxon>Cyclostomata</taxon>
        <taxon>Myxini</taxon>
        <taxon>Myxiniformes</taxon>
        <taxon>Myxinidae</taxon>
        <taxon>Eptatretinae</taxon>
        <taxon>Eptatretus</taxon>
    </lineage>
</organism>
<evidence type="ECO:0000259" key="2">
    <source>
        <dbReference type="PROSITE" id="PS50025"/>
    </source>
</evidence>
<protein>
    <recommendedName>
        <fullName evidence="2">Laminin G domain-containing protein</fullName>
    </recommendedName>
</protein>
<dbReference type="SUPFAM" id="SSF49899">
    <property type="entry name" value="Concanavalin A-like lectins/glucanases"/>
    <property type="match status" value="5"/>
</dbReference>
<reference evidence="3" key="1">
    <citation type="submission" date="2025-08" db="UniProtKB">
        <authorList>
            <consortium name="Ensembl"/>
        </authorList>
    </citation>
    <scope>IDENTIFICATION</scope>
</reference>
<feature type="domain" description="Laminin G" evidence="2">
    <location>
        <begin position="790"/>
        <end position="967"/>
    </location>
</feature>
<keyword evidence="4" id="KW-1185">Reference proteome</keyword>
<dbReference type="PANTHER" id="PTHR15036">
    <property type="entry name" value="PIKACHURIN-LIKE PROTEIN"/>
    <property type="match status" value="1"/>
</dbReference>
<evidence type="ECO:0000256" key="1">
    <source>
        <dbReference type="PROSITE-ProRule" id="PRU00122"/>
    </source>
</evidence>
<feature type="domain" description="Laminin G" evidence="2">
    <location>
        <begin position="390"/>
        <end position="560"/>
    </location>
</feature>
<dbReference type="Ensembl" id="ENSEBUT00000005680.1">
    <property type="protein sequence ID" value="ENSEBUP00000005242.1"/>
    <property type="gene ID" value="ENSEBUG00000003593.1"/>
</dbReference>
<accession>A0A8C4NFK5</accession>
<name>A0A8C4NFK5_EPTBU</name>
<dbReference type="PANTHER" id="PTHR15036:SF47">
    <property type="entry name" value="LAMININ SUBUNIT ALPHA-4"/>
    <property type="match status" value="1"/>
</dbReference>
<comment type="caution">
    <text evidence="1">Lacks conserved residue(s) required for the propagation of feature annotation.</text>
</comment>
<dbReference type="SMART" id="SM00282">
    <property type="entry name" value="LamG"/>
    <property type="match status" value="5"/>
</dbReference>
<dbReference type="Pfam" id="PF02210">
    <property type="entry name" value="Laminin_G_2"/>
    <property type="match status" value="5"/>
</dbReference>
<dbReference type="AlphaFoldDB" id="A0A8C4NFK5"/>
<dbReference type="CDD" id="cd00110">
    <property type="entry name" value="LamG"/>
    <property type="match status" value="5"/>
</dbReference>
<sequence length="970" mass="108304">MRFNGTSGVQVQPVDNLDDLKAFSLISFYIKRGEKLAHRQDSAVNLFIMYLGSRQANKDFIGVALENGNLVYMYNLGGADGVLRVDDKRVGGEDFSFVRIERVRQHGRLRVTEKQYTSTATGSSPGKFSLLDLERDDVVFYVGGVPEDFVLPSKLRYPNFIGCIELGTINDNPVSLYNFVKLQNMDPHKSTPCGRKKGPLEHSSNTFYFDGTGYIRVADANYDGRIRALMVKINMEIRTSSNNALLLYAADNDKFLSLTIQNGVLKLAYNFGFNSTITPPLIKEKLVNDGQPHTVHVIHTGKGKMYLRLDRSTIIRKITEPKTMNFKEIFLGGIPPHADRERISEQVGVINEFKGCLLNFKVQENILNLQELMMKGVSTGCPDDVLVSRKVRLVGHGFMAMVLKDPDPDMEMGFTFRTIEPNGTLLYRNVQSGTMAVQLENGMVAMSTETTKAVSNRNYNDGVNHYLHLLKTGSQLHLVIDDEDVAKDDEALHAPSQALHVPSQALDKNMLYVGGVPSMHDGVQNFTGCISDLFLQRPGKDVIVENLQHFKKTQVSLGSCIDPHSPVGLDLHRGTRPRLRKRESRFQNQVQSDWHTMGKSCEILNFPFSELDAVATGTTPVSRQEFDLPQKLFTKRIQIVMEMRTSASDGMLLYVQGENQTDFLSLFLKNGCIVFDFKRQDSKIRLRSQRVYNDGHWHKIYLIKDEERCQLIVNGKVIRKSLHRVSAPFVMSRPLYLGGVDPIKVSKDIPGRSVTSAKGCIRGAAVNDFRLTQADRTLAVTPCFLGPFEPGMYFASEGSFITLESTVLQDDEIALEVKPQVHSGMLVYMANLTGQSDVKFSLSLYLHQGKVGIHVQDGAKEFQTTSMHTQPLCDGQWHRITVLWQGKSIHVTVDSEQTIMKVPHTPNIVQPPVVLYVGDVPDVVKVPWMSGLGGYVGCLRGLHIGSERLGLSLAPAQLRGAVHPGRCPLV</sequence>
<proteinExistence type="predicted"/>
<dbReference type="Gene3D" id="2.60.120.200">
    <property type="match status" value="5"/>
</dbReference>
<dbReference type="OMA" id="CLGEPPM"/>